<dbReference type="EMBL" id="FQXT01000002">
    <property type="protein sequence ID" value="SHH81818.1"/>
    <property type="molecule type" value="Genomic_DNA"/>
</dbReference>
<dbReference type="Proteomes" id="UP000290037">
    <property type="component" value="Unassembled WGS sequence"/>
</dbReference>
<dbReference type="Gene3D" id="3.40.50.720">
    <property type="entry name" value="NAD(P)-binding Rossmann-like Domain"/>
    <property type="match status" value="1"/>
</dbReference>
<evidence type="ECO:0000259" key="1">
    <source>
        <dbReference type="Pfam" id="PF13460"/>
    </source>
</evidence>
<dbReference type="STRING" id="573501.SAMN04487999_1021"/>
<dbReference type="EMBL" id="QOVN01000001">
    <property type="protein sequence ID" value="RXG31173.1"/>
    <property type="molecule type" value="Genomic_DNA"/>
</dbReference>
<dbReference type="InterPro" id="IPR036291">
    <property type="entry name" value="NAD(P)-bd_dom_sf"/>
</dbReference>
<proteinExistence type="predicted"/>
<reference evidence="4" key="2">
    <citation type="submission" date="2016-11" db="EMBL/GenBank/DDBJ databases">
        <authorList>
            <person name="Varghese N."/>
            <person name="Submissions S."/>
        </authorList>
    </citation>
    <scope>NUCLEOTIDE SEQUENCE [LARGE SCALE GENOMIC DNA]</scope>
    <source>
        <strain evidence="4">DSM 19859</strain>
    </source>
</reference>
<feature type="domain" description="NAD(P)-binding" evidence="1">
    <location>
        <begin position="9"/>
        <end position="141"/>
    </location>
</feature>
<evidence type="ECO:0000313" key="4">
    <source>
        <dbReference type="Proteomes" id="UP000184240"/>
    </source>
</evidence>
<evidence type="ECO:0000313" key="5">
    <source>
        <dbReference type="Proteomes" id="UP000290037"/>
    </source>
</evidence>
<dbReference type="OrthoDB" id="9798632at2"/>
<gene>
    <name evidence="2" type="ORF">DSM01_313</name>
    <name evidence="3" type="ORF">SAMN04487999_1021</name>
</gene>
<sequence>MKKTALILGITGVTGTLLARHLFDDDRFEKVISFHRRKSGLQHPKLEEHIVDMFELDKHQDRFKADVVFCCVGTTQSKTSDKETYKKIDYGIPLAAAKLCVANGIERLVVISALGADPESRVFYNKTKGEMERDVLAEKPNNTYLLEPALLAAEREEKRTSEKIGIMVFKVLNPFLIGPLKKFRSIKPEALVKTMLYLSFNSYENARITSDEIQKIADNA</sequence>
<name>A0A1M5W303_9FLAO</name>
<dbReference type="Pfam" id="PF13460">
    <property type="entry name" value="NAD_binding_10"/>
    <property type="match status" value="1"/>
</dbReference>
<dbReference type="SUPFAM" id="SSF51735">
    <property type="entry name" value="NAD(P)-binding Rossmann-fold domains"/>
    <property type="match status" value="1"/>
</dbReference>
<organism evidence="3 4">
    <name type="scientific">Leeuwenhoekiella palythoae</name>
    <dbReference type="NCBI Taxonomy" id="573501"/>
    <lineage>
        <taxon>Bacteria</taxon>
        <taxon>Pseudomonadati</taxon>
        <taxon>Bacteroidota</taxon>
        <taxon>Flavobacteriia</taxon>
        <taxon>Flavobacteriales</taxon>
        <taxon>Flavobacteriaceae</taxon>
        <taxon>Leeuwenhoekiella</taxon>
    </lineage>
</organism>
<dbReference type="Proteomes" id="UP000184240">
    <property type="component" value="Unassembled WGS sequence"/>
</dbReference>
<dbReference type="PANTHER" id="PTHR14097:SF7">
    <property type="entry name" value="OXIDOREDUCTASE HTATIP2"/>
    <property type="match status" value="1"/>
</dbReference>
<reference evidence="2 5" key="3">
    <citation type="submission" date="2018-07" db="EMBL/GenBank/DDBJ databases">
        <title>Leeuwenhoekiella genomics.</title>
        <authorList>
            <person name="Tahon G."/>
            <person name="Willems A."/>
        </authorList>
    </citation>
    <scope>NUCLEOTIDE SEQUENCE [LARGE SCALE GENOMIC DNA]</scope>
    <source>
        <strain evidence="2 5">LMG 24856</strain>
    </source>
</reference>
<dbReference type="InterPro" id="IPR016040">
    <property type="entry name" value="NAD(P)-bd_dom"/>
</dbReference>
<evidence type="ECO:0000313" key="2">
    <source>
        <dbReference type="EMBL" id="RXG31173.1"/>
    </source>
</evidence>
<evidence type="ECO:0000313" key="3">
    <source>
        <dbReference type="EMBL" id="SHH81818.1"/>
    </source>
</evidence>
<accession>A0A1M5W303</accession>
<dbReference type="AlphaFoldDB" id="A0A1M5W303"/>
<keyword evidence="5" id="KW-1185">Reference proteome</keyword>
<reference evidence="3" key="1">
    <citation type="submission" date="2016-11" db="EMBL/GenBank/DDBJ databases">
        <authorList>
            <person name="Jaros S."/>
            <person name="Januszkiewicz K."/>
            <person name="Wedrychowicz H."/>
        </authorList>
    </citation>
    <scope>NUCLEOTIDE SEQUENCE [LARGE SCALE GENOMIC DNA]</scope>
    <source>
        <strain evidence="3">DSM 19859</strain>
    </source>
</reference>
<dbReference type="RefSeq" id="WP_072981035.1">
    <property type="nucleotide sequence ID" value="NZ_FQXT01000002.1"/>
</dbReference>
<protein>
    <submittedName>
        <fullName evidence="3">NAD dependent epimerase/dehydratase family protein</fullName>
    </submittedName>
    <submittedName>
        <fullName evidence="2">NAD(P)-binding protein</fullName>
    </submittedName>
</protein>
<dbReference type="PANTHER" id="PTHR14097">
    <property type="entry name" value="OXIDOREDUCTASE HTATIP2"/>
    <property type="match status" value="1"/>
</dbReference>